<evidence type="ECO:0008006" key="3">
    <source>
        <dbReference type="Google" id="ProtNLM"/>
    </source>
</evidence>
<dbReference type="AlphaFoldDB" id="A0A182STM6"/>
<protein>
    <recommendedName>
        <fullName evidence="3">C-type lectin domain-containing protein</fullName>
    </recommendedName>
</protein>
<dbReference type="CDD" id="cd00037">
    <property type="entry name" value="CLECT"/>
    <property type="match status" value="1"/>
</dbReference>
<proteinExistence type="predicted"/>
<dbReference type="Proteomes" id="UP000075901">
    <property type="component" value="Unassembled WGS sequence"/>
</dbReference>
<keyword evidence="2" id="KW-1185">Reference proteome</keyword>
<dbReference type="Gene3D" id="3.10.100.10">
    <property type="entry name" value="Mannose-Binding Protein A, subunit A"/>
    <property type="match status" value="1"/>
</dbReference>
<dbReference type="EnsemblMetazoa" id="AMAM013153-RA">
    <property type="protein sequence ID" value="AMAM013153-PA"/>
    <property type="gene ID" value="AMAM013153"/>
</dbReference>
<organism evidence="1 2">
    <name type="scientific">Anopheles maculatus</name>
    <dbReference type="NCBI Taxonomy" id="74869"/>
    <lineage>
        <taxon>Eukaryota</taxon>
        <taxon>Metazoa</taxon>
        <taxon>Ecdysozoa</taxon>
        <taxon>Arthropoda</taxon>
        <taxon>Hexapoda</taxon>
        <taxon>Insecta</taxon>
        <taxon>Pterygota</taxon>
        <taxon>Neoptera</taxon>
        <taxon>Endopterygota</taxon>
        <taxon>Diptera</taxon>
        <taxon>Nematocera</taxon>
        <taxon>Culicoidea</taxon>
        <taxon>Culicidae</taxon>
        <taxon>Anophelinae</taxon>
        <taxon>Anopheles</taxon>
        <taxon>Anopheles maculatus group</taxon>
    </lineage>
</organism>
<dbReference type="InterPro" id="IPR016186">
    <property type="entry name" value="C-type_lectin-like/link_sf"/>
</dbReference>
<dbReference type="InterPro" id="IPR016187">
    <property type="entry name" value="CTDL_fold"/>
</dbReference>
<sequence length="173" mass="20916">MVALVLGENDTRHDVEGKPQYRRFKRMYVMCPPKFSRIGNECYFISPNKQNWLDAYFECKDHNSKLAEPMKYEDKHLRKYLQKINRKNYFTVVHNIYDCTVFKYRFFININHNFSLSVTHNATNTSVRRPMDRRYLQLEAKQMAMGSQWTRDRVSIVQPNDSWVIYHLLLLCF</sequence>
<evidence type="ECO:0000313" key="2">
    <source>
        <dbReference type="Proteomes" id="UP000075901"/>
    </source>
</evidence>
<reference evidence="1" key="2">
    <citation type="submission" date="2020-05" db="UniProtKB">
        <authorList>
            <consortium name="EnsemblMetazoa"/>
        </authorList>
    </citation>
    <scope>IDENTIFICATION</scope>
    <source>
        <strain evidence="1">maculatus3</strain>
    </source>
</reference>
<dbReference type="SUPFAM" id="SSF56436">
    <property type="entry name" value="C-type lectin-like"/>
    <property type="match status" value="1"/>
</dbReference>
<reference evidence="2" key="1">
    <citation type="submission" date="2013-09" db="EMBL/GenBank/DDBJ databases">
        <title>The Genome Sequence of Anopheles maculatus species B.</title>
        <authorList>
            <consortium name="The Broad Institute Genomics Platform"/>
            <person name="Neafsey D.E."/>
            <person name="Besansky N."/>
            <person name="Howell P."/>
            <person name="Walton C."/>
            <person name="Young S.K."/>
            <person name="Zeng Q."/>
            <person name="Gargeya S."/>
            <person name="Fitzgerald M."/>
            <person name="Haas B."/>
            <person name="Abouelleil A."/>
            <person name="Allen A.W."/>
            <person name="Alvarado L."/>
            <person name="Arachchi H.M."/>
            <person name="Berlin A.M."/>
            <person name="Chapman S.B."/>
            <person name="Gainer-Dewar J."/>
            <person name="Goldberg J."/>
            <person name="Griggs A."/>
            <person name="Gujja S."/>
            <person name="Hansen M."/>
            <person name="Howarth C."/>
            <person name="Imamovic A."/>
            <person name="Ireland A."/>
            <person name="Larimer J."/>
            <person name="McCowan C."/>
            <person name="Murphy C."/>
            <person name="Pearson M."/>
            <person name="Poon T.W."/>
            <person name="Priest M."/>
            <person name="Roberts A."/>
            <person name="Saif S."/>
            <person name="Shea T."/>
            <person name="Sisk P."/>
            <person name="Sykes S."/>
            <person name="Wortman J."/>
            <person name="Nusbaum C."/>
            <person name="Birren B."/>
        </authorList>
    </citation>
    <scope>NUCLEOTIDE SEQUENCE [LARGE SCALE GENOMIC DNA]</scope>
    <source>
        <strain evidence="2">maculatus3</strain>
    </source>
</reference>
<evidence type="ECO:0000313" key="1">
    <source>
        <dbReference type="EnsemblMetazoa" id="AMAM013153-PA"/>
    </source>
</evidence>
<accession>A0A182STM6</accession>
<name>A0A182STM6_9DIPT</name>
<dbReference type="VEuPathDB" id="VectorBase:AMAM013153"/>